<reference evidence="1" key="1">
    <citation type="submission" date="2023-07" db="EMBL/GenBank/DDBJ databases">
        <title>Black Yeasts Isolated from many extreme environments.</title>
        <authorList>
            <person name="Coleine C."/>
            <person name="Stajich J.E."/>
            <person name="Selbmann L."/>
        </authorList>
    </citation>
    <scope>NUCLEOTIDE SEQUENCE</scope>
    <source>
        <strain evidence="1">CCFEE 5714</strain>
    </source>
</reference>
<name>A0ACC3NN31_9PEZI</name>
<dbReference type="EMBL" id="JAUTXU010000025">
    <property type="protein sequence ID" value="KAK3719628.1"/>
    <property type="molecule type" value="Genomic_DNA"/>
</dbReference>
<protein>
    <submittedName>
        <fullName evidence="1">Uncharacterized protein</fullName>
    </submittedName>
</protein>
<comment type="caution">
    <text evidence="1">The sequence shown here is derived from an EMBL/GenBank/DDBJ whole genome shotgun (WGS) entry which is preliminary data.</text>
</comment>
<gene>
    <name evidence="1" type="ORF">LTR37_004165</name>
</gene>
<evidence type="ECO:0000313" key="2">
    <source>
        <dbReference type="Proteomes" id="UP001281147"/>
    </source>
</evidence>
<accession>A0ACC3NN31</accession>
<sequence length="459" mass="51292">MGLLMLPDELLLTLTEQWPCREVQLKQLSAVLASAKPSPSALVVHGPHATGKSSIVKSYLESRSLQHAIIRCRECITGRHLLERTTAAVHESLTTEAASGDAEQYNGRCEDMSALVVHLERLLRGRGKFVLVFDGVDKQREASPTLLPALARLGEFVPNLTTVLIVQHPSPRFLHQAGVPHIHFSPYARNQSIRILSSNPPDIFVEPAPPELEYDEEVHEEDKAWLWPRFCAAVWDSLAQNAAKDLVPFRDVCNKLWRPFVAPIVKGEFGTRDFSRLLVNQRRLFQDETVLLDSILSVRIAQATTANHTSHELPYYTKWVLIAAYLASYNPAKLDALYFMKSTERKRRKKGGGTARSGGRPGQKRKVPRHLLAASQFTLDRLLSILQAILLHDFRSTIDVHSQIATLSGLRLLARSGGIGSNDPLELGGKWRVGAAVTWEYVQALARSLKFDLVDYIAE</sequence>
<evidence type="ECO:0000313" key="1">
    <source>
        <dbReference type="EMBL" id="KAK3719628.1"/>
    </source>
</evidence>
<keyword evidence="2" id="KW-1185">Reference proteome</keyword>
<dbReference type="Proteomes" id="UP001281147">
    <property type="component" value="Unassembled WGS sequence"/>
</dbReference>
<organism evidence="1 2">
    <name type="scientific">Vermiconidia calcicola</name>
    <dbReference type="NCBI Taxonomy" id="1690605"/>
    <lineage>
        <taxon>Eukaryota</taxon>
        <taxon>Fungi</taxon>
        <taxon>Dikarya</taxon>
        <taxon>Ascomycota</taxon>
        <taxon>Pezizomycotina</taxon>
        <taxon>Dothideomycetes</taxon>
        <taxon>Dothideomycetidae</taxon>
        <taxon>Mycosphaerellales</taxon>
        <taxon>Extremaceae</taxon>
        <taxon>Vermiconidia</taxon>
    </lineage>
</organism>
<proteinExistence type="predicted"/>